<dbReference type="InterPro" id="IPR011009">
    <property type="entry name" value="Kinase-like_dom_sf"/>
</dbReference>
<dbReference type="Proteomes" id="UP001157440">
    <property type="component" value="Unassembled WGS sequence"/>
</dbReference>
<dbReference type="RefSeq" id="WP_238194286.1">
    <property type="nucleotide sequence ID" value="NZ_BPQZ01000001.1"/>
</dbReference>
<gene>
    <name evidence="1" type="ORF">GCM10007890_33120</name>
</gene>
<evidence type="ECO:0000313" key="1">
    <source>
        <dbReference type="EMBL" id="GLS71299.1"/>
    </source>
</evidence>
<accession>A0AA37THY2</accession>
<dbReference type="Pfam" id="PF10009">
    <property type="entry name" value="DUF2252"/>
    <property type="match status" value="1"/>
</dbReference>
<reference evidence="2" key="1">
    <citation type="journal article" date="2019" name="Int. J. Syst. Evol. Microbiol.">
        <title>The Global Catalogue of Microorganisms (GCM) 10K type strain sequencing project: providing services to taxonomists for standard genome sequencing and annotation.</title>
        <authorList>
            <consortium name="The Broad Institute Genomics Platform"/>
            <consortium name="The Broad Institute Genome Sequencing Center for Infectious Disease"/>
            <person name="Wu L."/>
            <person name="Ma J."/>
        </authorList>
    </citation>
    <scope>NUCLEOTIDE SEQUENCE [LARGE SCALE GENOMIC DNA]</scope>
    <source>
        <strain evidence="2">NBRC 103632</strain>
    </source>
</reference>
<evidence type="ECO:0000313" key="2">
    <source>
        <dbReference type="Proteomes" id="UP001157440"/>
    </source>
</evidence>
<evidence type="ECO:0008006" key="3">
    <source>
        <dbReference type="Google" id="ProtNLM"/>
    </source>
</evidence>
<name>A0AA37THY2_9HYPH</name>
<dbReference type="PANTHER" id="PTHR39441:SF1">
    <property type="entry name" value="DUF2252 DOMAIN-CONTAINING PROTEIN"/>
    <property type="match status" value="1"/>
</dbReference>
<sequence>MRDEKAYGPEGRAAVLERQRTLKMAKSAHAYVRGNTLKFYEWLDGLARGTLPEGPPVWICGDCHLGNLGPLADADGRVDVQIRDLDQTVVGNPTHDLVRLGLSLASAARGSDLPGVVTARMLEEMVRGYAQGLAGHGPDEVPPEPDVVRTVRRRALGRQWKHLARERLKDVEPRIPLGRKFWALDEAERGALDELFRRDAVRGLVLALNGRGEEAGVRLVDAAYWMKGCSSLGFLRYAALVRIEEDGKRRLALVDLKEAVEPAAPAAPGAEMPADPAERVVAGARSLSPNLGERMLPVRLLGKPVVMRELAPQDLKLDVDQFTRAEAVRAAHYLAHVVGKAHGRQMDEAMRLAWRAEVMRGTEGGERAPTWLWSSVVELAGRHEVGYLQHCQRYAHREAA</sequence>
<dbReference type="AlphaFoldDB" id="A0AA37THY2"/>
<dbReference type="PANTHER" id="PTHR39441">
    <property type="entry name" value="DUF2252 DOMAIN-CONTAINING PROTEIN"/>
    <property type="match status" value="1"/>
</dbReference>
<dbReference type="SUPFAM" id="SSF56112">
    <property type="entry name" value="Protein kinase-like (PK-like)"/>
    <property type="match status" value="1"/>
</dbReference>
<protein>
    <recommendedName>
        <fullName evidence="3">DUF2252 domain-containing protein</fullName>
    </recommendedName>
</protein>
<organism evidence="1 2">
    <name type="scientific">Methylobacterium tardum</name>
    <dbReference type="NCBI Taxonomy" id="374432"/>
    <lineage>
        <taxon>Bacteria</taxon>
        <taxon>Pseudomonadati</taxon>
        <taxon>Pseudomonadota</taxon>
        <taxon>Alphaproteobacteria</taxon>
        <taxon>Hyphomicrobiales</taxon>
        <taxon>Methylobacteriaceae</taxon>
        <taxon>Methylobacterium</taxon>
    </lineage>
</organism>
<keyword evidence="2" id="KW-1185">Reference proteome</keyword>
<dbReference type="EMBL" id="BSPL01000017">
    <property type="protein sequence ID" value="GLS71299.1"/>
    <property type="molecule type" value="Genomic_DNA"/>
</dbReference>
<comment type="caution">
    <text evidence="1">The sequence shown here is derived from an EMBL/GenBank/DDBJ whole genome shotgun (WGS) entry which is preliminary data.</text>
</comment>
<proteinExistence type="predicted"/>
<dbReference type="InterPro" id="IPR018721">
    <property type="entry name" value="DUF2252"/>
</dbReference>